<evidence type="ECO:0000313" key="10">
    <source>
        <dbReference type="Proteomes" id="UP000244016"/>
    </source>
</evidence>
<evidence type="ECO:0000259" key="8">
    <source>
        <dbReference type="Pfam" id="PF00892"/>
    </source>
</evidence>
<feature type="transmembrane region" description="Helical" evidence="7">
    <location>
        <begin position="152"/>
        <end position="174"/>
    </location>
</feature>
<feature type="transmembrane region" description="Helical" evidence="7">
    <location>
        <begin position="274"/>
        <end position="292"/>
    </location>
</feature>
<evidence type="ECO:0000256" key="7">
    <source>
        <dbReference type="SAM" id="Phobius"/>
    </source>
</evidence>
<feature type="transmembrane region" description="Helical" evidence="7">
    <location>
        <begin position="246"/>
        <end position="268"/>
    </location>
</feature>
<evidence type="ECO:0000256" key="4">
    <source>
        <dbReference type="ARBA" id="ARBA00022692"/>
    </source>
</evidence>
<dbReference type="Proteomes" id="UP000244016">
    <property type="component" value="Unassembled WGS sequence"/>
</dbReference>
<dbReference type="InterPro" id="IPR037185">
    <property type="entry name" value="EmrE-like"/>
</dbReference>
<protein>
    <submittedName>
        <fullName evidence="9">Permease of the drug/metabolite transporter (DMT) superfamily</fullName>
    </submittedName>
</protein>
<reference evidence="9 10" key="1">
    <citation type="submission" date="2017-08" db="EMBL/GenBank/DDBJ databases">
        <title>Burning lignite coal seam in the remote Altai Mountains harbors a hydrogen-driven thermophilic microbial community.</title>
        <authorList>
            <person name="Kadnikov V.V."/>
            <person name="Mardanov A.V."/>
            <person name="Ivasenko D."/>
            <person name="Beletsky A.V."/>
            <person name="Karnachuk O.V."/>
            <person name="Ravin N.V."/>
        </authorList>
    </citation>
    <scope>NUCLEOTIDE SEQUENCE [LARGE SCALE GENOMIC DNA]</scope>
    <source>
        <strain evidence="9">AL31</strain>
    </source>
</reference>
<keyword evidence="5 7" id="KW-1133">Transmembrane helix</keyword>
<keyword evidence="3" id="KW-1003">Cell membrane</keyword>
<dbReference type="PANTHER" id="PTHR42920:SF5">
    <property type="entry name" value="EAMA DOMAIN-CONTAINING PROTEIN"/>
    <property type="match status" value="1"/>
</dbReference>
<organism evidence="9 10">
    <name type="scientific">Brockia lithotrophica</name>
    <dbReference type="NCBI Taxonomy" id="933949"/>
    <lineage>
        <taxon>Bacteria</taxon>
        <taxon>Bacillati</taxon>
        <taxon>Bacillota</taxon>
        <taxon>Bacilli</taxon>
        <taxon>Bacillales</taxon>
        <taxon>Bacillales Family X. Incertae Sedis</taxon>
        <taxon>Brockia</taxon>
    </lineage>
</organism>
<keyword evidence="4 7" id="KW-0812">Transmembrane</keyword>
<dbReference type="AlphaFoldDB" id="A0A2T5G963"/>
<dbReference type="EMBL" id="PEBW01000002">
    <property type="protein sequence ID" value="PTQ52734.1"/>
    <property type="molecule type" value="Genomic_DNA"/>
</dbReference>
<evidence type="ECO:0000256" key="5">
    <source>
        <dbReference type="ARBA" id="ARBA00022989"/>
    </source>
</evidence>
<dbReference type="GO" id="GO:0005886">
    <property type="term" value="C:plasma membrane"/>
    <property type="evidence" value="ECO:0007669"/>
    <property type="project" value="UniProtKB-SubCell"/>
</dbReference>
<comment type="caution">
    <text evidence="9">The sequence shown here is derived from an EMBL/GenBank/DDBJ whole genome shotgun (WGS) entry which is preliminary data.</text>
</comment>
<sequence>MNEHLRGALAVALAASLYGALSPLVRLSYEGGATFADVTLAQLGVGALFLWAFGPRRLPWQVPGGVRAVVPYALLGVVGVAGVTLLYTSALRWIPASQGLILLFQYLWIGLLLDIVFGKAQWDFRKLAAAALVLGGAALALEVWNFRPESGQLLGVVLGLLSALGYAVFLFGLARRGDSVDVWTRGRVLITSGFLTSLPILLAFFPGEVFATPLDVRNVTLLLFQGVAGQFFPPLLMAYGAPRVGATLTTLLSASELPAGTFLAVLLVGEPVGVWGWIGVAMILLGVFFSVWESTALPNASSIEDIGTEGEGRK</sequence>
<comment type="similarity">
    <text evidence="2">Belongs to the EamA transporter family.</text>
</comment>
<evidence type="ECO:0000256" key="2">
    <source>
        <dbReference type="ARBA" id="ARBA00007362"/>
    </source>
</evidence>
<feature type="transmembrane region" description="Helical" evidence="7">
    <location>
        <begin position="186"/>
        <end position="207"/>
    </location>
</feature>
<evidence type="ECO:0000256" key="3">
    <source>
        <dbReference type="ARBA" id="ARBA00022475"/>
    </source>
</evidence>
<evidence type="ECO:0000256" key="1">
    <source>
        <dbReference type="ARBA" id="ARBA00004651"/>
    </source>
</evidence>
<dbReference type="InterPro" id="IPR000620">
    <property type="entry name" value="EamA_dom"/>
</dbReference>
<feature type="transmembrane region" description="Helical" evidence="7">
    <location>
        <begin position="35"/>
        <end position="54"/>
    </location>
</feature>
<dbReference type="InterPro" id="IPR051258">
    <property type="entry name" value="Diverse_Substrate_Transporter"/>
</dbReference>
<feature type="transmembrane region" description="Helical" evidence="7">
    <location>
        <begin position="93"/>
        <end position="115"/>
    </location>
</feature>
<keyword evidence="6 7" id="KW-0472">Membrane</keyword>
<feature type="domain" description="EamA" evidence="8">
    <location>
        <begin position="6"/>
        <end position="140"/>
    </location>
</feature>
<dbReference type="PANTHER" id="PTHR42920">
    <property type="entry name" value="OS03G0707200 PROTEIN-RELATED"/>
    <property type="match status" value="1"/>
</dbReference>
<feature type="transmembrane region" description="Helical" evidence="7">
    <location>
        <begin position="219"/>
        <end position="239"/>
    </location>
</feature>
<comment type="subcellular location">
    <subcellularLocation>
        <location evidence="1">Cell membrane</location>
        <topology evidence="1">Multi-pass membrane protein</topology>
    </subcellularLocation>
</comment>
<dbReference type="SUPFAM" id="SSF103481">
    <property type="entry name" value="Multidrug resistance efflux transporter EmrE"/>
    <property type="match status" value="2"/>
</dbReference>
<feature type="transmembrane region" description="Helical" evidence="7">
    <location>
        <begin position="66"/>
        <end position="87"/>
    </location>
</feature>
<evidence type="ECO:0000256" key="6">
    <source>
        <dbReference type="ARBA" id="ARBA00023136"/>
    </source>
</evidence>
<feature type="transmembrane region" description="Helical" evidence="7">
    <location>
        <begin position="127"/>
        <end position="146"/>
    </location>
</feature>
<name>A0A2T5G963_9BACL</name>
<proteinExistence type="inferred from homology"/>
<accession>A0A2T5G963</accession>
<feature type="domain" description="EamA" evidence="8">
    <location>
        <begin position="154"/>
        <end position="291"/>
    </location>
</feature>
<gene>
    <name evidence="9" type="ORF">BLITH_0913</name>
</gene>
<dbReference type="Pfam" id="PF00892">
    <property type="entry name" value="EamA"/>
    <property type="match status" value="2"/>
</dbReference>
<evidence type="ECO:0000313" key="9">
    <source>
        <dbReference type="EMBL" id="PTQ52734.1"/>
    </source>
</evidence>